<dbReference type="NCBIfam" id="TIGR00096">
    <property type="entry name" value="16S rRNA (cytidine(1402)-2'-O)-methyltransferase"/>
    <property type="match status" value="1"/>
</dbReference>
<dbReference type="PROSITE" id="PS01296">
    <property type="entry name" value="RSMI"/>
    <property type="match status" value="1"/>
</dbReference>
<keyword evidence="4 6" id="KW-0808">Transferase</keyword>
<keyword evidence="1 6" id="KW-0963">Cytoplasm</keyword>
<dbReference type="GO" id="GO:0005737">
    <property type="term" value="C:cytoplasm"/>
    <property type="evidence" value="ECO:0007669"/>
    <property type="project" value="UniProtKB-SubCell"/>
</dbReference>
<dbReference type="OrthoDB" id="9809084at2"/>
<accession>A0A1G7SM07</accession>
<evidence type="ECO:0000259" key="7">
    <source>
        <dbReference type="Pfam" id="PF00590"/>
    </source>
</evidence>
<evidence type="ECO:0000313" key="8">
    <source>
        <dbReference type="EMBL" id="SDG24127.1"/>
    </source>
</evidence>
<dbReference type="AlphaFoldDB" id="A0A1G7SM07"/>
<protein>
    <recommendedName>
        <fullName evidence="6">Ribosomal RNA small subunit methyltransferase I</fullName>
        <ecNumber evidence="6">2.1.1.198</ecNumber>
    </recommendedName>
    <alternativeName>
        <fullName evidence="6">16S rRNA 2'-O-ribose C1402 methyltransferase</fullName>
    </alternativeName>
    <alternativeName>
        <fullName evidence="6">rRNA (cytidine-2'-O-)-methyltransferase RsmI</fullName>
    </alternativeName>
</protein>
<comment type="subcellular location">
    <subcellularLocation>
        <location evidence="6">Cytoplasm</location>
    </subcellularLocation>
</comment>
<evidence type="ECO:0000313" key="9">
    <source>
        <dbReference type="Proteomes" id="UP000199708"/>
    </source>
</evidence>
<evidence type="ECO:0000256" key="6">
    <source>
        <dbReference type="HAMAP-Rule" id="MF_01877"/>
    </source>
</evidence>
<evidence type="ECO:0000256" key="4">
    <source>
        <dbReference type="ARBA" id="ARBA00022679"/>
    </source>
</evidence>
<organism evidence="8 9">
    <name type="scientific">Facklamia miroungae</name>
    <dbReference type="NCBI Taxonomy" id="120956"/>
    <lineage>
        <taxon>Bacteria</taxon>
        <taxon>Bacillati</taxon>
        <taxon>Bacillota</taxon>
        <taxon>Bacilli</taxon>
        <taxon>Lactobacillales</taxon>
        <taxon>Aerococcaceae</taxon>
        <taxon>Facklamia</taxon>
    </lineage>
</organism>
<dbReference type="FunFam" id="3.30.950.10:FF:000002">
    <property type="entry name" value="Ribosomal RNA small subunit methyltransferase I"/>
    <property type="match status" value="1"/>
</dbReference>
<dbReference type="InterPro" id="IPR008189">
    <property type="entry name" value="rRNA_ssu_MeTfrase_I"/>
</dbReference>
<dbReference type="GO" id="GO:0070677">
    <property type="term" value="F:rRNA (cytosine-2'-O-)-methyltransferase activity"/>
    <property type="evidence" value="ECO:0007669"/>
    <property type="project" value="UniProtKB-UniRule"/>
</dbReference>
<dbReference type="EC" id="2.1.1.198" evidence="6"/>
<dbReference type="InterPro" id="IPR014777">
    <property type="entry name" value="4pyrrole_Mease_sub1"/>
</dbReference>
<comment type="function">
    <text evidence="6">Catalyzes the 2'-O-methylation of the ribose of cytidine 1402 (C1402) in 16S rRNA.</text>
</comment>
<keyword evidence="3 6" id="KW-0489">Methyltransferase</keyword>
<name>A0A1G7SM07_9LACT</name>
<dbReference type="PANTHER" id="PTHR46111">
    <property type="entry name" value="RIBOSOMAL RNA SMALL SUBUNIT METHYLTRANSFERASE I"/>
    <property type="match status" value="1"/>
</dbReference>
<evidence type="ECO:0000256" key="2">
    <source>
        <dbReference type="ARBA" id="ARBA00022552"/>
    </source>
</evidence>
<reference evidence="8 9" key="1">
    <citation type="submission" date="2016-10" db="EMBL/GenBank/DDBJ databases">
        <authorList>
            <person name="de Groot N.N."/>
        </authorList>
    </citation>
    <scope>NUCLEOTIDE SEQUENCE [LARGE SCALE GENOMIC DNA]</scope>
    <source>
        <strain evidence="8 9">ATCC BAA-466</strain>
    </source>
</reference>
<dbReference type="InterPro" id="IPR014776">
    <property type="entry name" value="4pyrrole_Mease_sub2"/>
</dbReference>
<sequence length="295" mass="33313">MNIQKSYQTEGPCLYLVPTPIGNLEDMTFRAVRILQEVDLILAEDTRKTGVLLKHYAIKTRMMSFHEHSSQAEVEKWADYIHVGHSIALVSDAGMPLINDPGHPLVQALLAISLPVVSLPGANAATTALVASGLPANTFTYYGFFPRNKTEQVQLLNMIGKREETAIFYESPYRLKQSIQQIDRVLGPETNIVIAREISKKFEEYLRGSCQELIDYFEKNALKGECVLLLRPSRLVSHSKTQENSDLSYKDQVLALMDEEEISAKRAIKKVAQAMQVKKQEVYAAYHDLNLDRKD</sequence>
<dbReference type="Proteomes" id="UP000199708">
    <property type="component" value="Unassembled WGS sequence"/>
</dbReference>
<dbReference type="STRING" id="120956.SAMN05421791_10477"/>
<dbReference type="Gene3D" id="3.40.1010.10">
    <property type="entry name" value="Cobalt-precorrin-4 Transmethylase, Domain 1"/>
    <property type="match status" value="1"/>
</dbReference>
<dbReference type="RefSeq" id="WP_090289766.1">
    <property type="nucleotide sequence ID" value="NZ_FNCK01000004.1"/>
</dbReference>
<keyword evidence="5 6" id="KW-0949">S-adenosyl-L-methionine</keyword>
<dbReference type="SUPFAM" id="SSF53790">
    <property type="entry name" value="Tetrapyrrole methylase"/>
    <property type="match status" value="1"/>
</dbReference>
<dbReference type="InterPro" id="IPR000878">
    <property type="entry name" value="4pyrrol_Mease"/>
</dbReference>
<evidence type="ECO:0000256" key="1">
    <source>
        <dbReference type="ARBA" id="ARBA00022490"/>
    </source>
</evidence>
<dbReference type="InterPro" id="IPR018063">
    <property type="entry name" value="SAM_MeTrfase_RsmI_CS"/>
</dbReference>
<dbReference type="EMBL" id="FNCK01000004">
    <property type="protein sequence ID" value="SDG24127.1"/>
    <property type="molecule type" value="Genomic_DNA"/>
</dbReference>
<dbReference type="PANTHER" id="PTHR46111:SF1">
    <property type="entry name" value="RIBOSOMAL RNA SMALL SUBUNIT METHYLTRANSFERASE I"/>
    <property type="match status" value="1"/>
</dbReference>
<evidence type="ECO:0000256" key="5">
    <source>
        <dbReference type="ARBA" id="ARBA00022691"/>
    </source>
</evidence>
<dbReference type="Pfam" id="PF00590">
    <property type="entry name" value="TP_methylase"/>
    <property type="match status" value="1"/>
</dbReference>
<comment type="similarity">
    <text evidence="6">Belongs to the methyltransferase superfamily. RsmI family.</text>
</comment>
<dbReference type="Gene3D" id="3.30.950.10">
    <property type="entry name" value="Methyltransferase, Cobalt-precorrin-4 Transmethylase, Domain 2"/>
    <property type="match status" value="1"/>
</dbReference>
<dbReference type="PIRSF" id="PIRSF005917">
    <property type="entry name" value="MTase_YraL"/>
    <property type="match status" value="1"/>
</dbReference>
<evidence type="ECO:0000256" key="3">
    <source>
        <dbReference type="ARBA" id="ARBA00022603"/>
    </source>
</evidence>
<dbReference type="HAMAP" id="MF_01877">
    <property type="entry name" value="16SrRNA_methyltr_I"/>
    <property type="match status" value="1"/>
</dbReference>
<keyword evidence="2 6" id="KW-0698">rRNA processing</keyword>
<comment type="catalytic activity">
    <reaction evidence="6">
        <text>cytidine(1402) in 16S rRNA + S-adenosyl-L-methionine = 2'-O-methylcytidine(1402) in 16S rRNA + S-adenosyl-L-homocysteine + H(+)</text>
        <dbReference type="Rhea" id="RHEA:42924"/>
        <dbReference type="Rhea" id="RHEA-COMP:10285"/>
        <dbReference type="Rhea" id="RHEA-COMP:10286"/>
        <dbReference type="ChEBI" id="CHEBI:15378"/>
        <dbReference type="ChEBI" id="CHEBI:57856"/>
        <dbReference type="ChEBI" id="CHEBI:59789"/>
        <dbReference type="ChEBI" id="CHEBI:74495"/>
        <dbReference type="ChEBI" id="CHEBI:82748"/>
        <dbReference type="EC" id="2.1.1.198"/>
    </reaction>
</comment>
<feature type="domain" description="Tetrapyrrole methylase" evidence="7">
    <location>
        <begin position="14"/>
        <end position="213"/>
    </location>
</feature>
<proteinExistence type="inferred from homology"/>
<keyword evidence="9" id="KW-1185">Reference proteome</keyword>
<dbReference type="CDD" id="cd11648">
    <property type="entry name" value="RsmI"/>
    <property type="match status" value="1"/>
</dbReference>
<dbReference type="InterPro" id="IPR035996">
    <property type="entry name" value="4pyrrol_Methylase_sf"/>
</dbReference>
<gene>
    <name evidence="6" type="primary">rsmI</name>
    <name evidence="8" type="ORF">SAMN05421791_10477</name>
</gene>